<protein>
    <recommendedName>
        <fullName evidence="4">DUF5319 domain-containing protein</fullName>
    </recommendedName>
</protein>
<proteinExistence type="predicted"/>
<dbReference type="AlphaFoldDB" id="A0A4R3ZTR5"/>
<dbReference type="InterPro" id="IPR035165">
    <property type="entry name" value="DUF5319"/>
</dbReference>
<evidence type="ECO:0000313" key="3">
    <source>
        <dbReference type="Proteomes" id="UP000295805"/>
    </source>
</evidence>
<feature type="region of interest" description="Disordered" evidence="1">
    <location>
        <begin position="1"/>
        <end position="50"/>
    </location>
</feature>
<accession>A0A4R3ZTR5</accession>
<evidence type="ECO:0008006" key="4">
    <source>
        <dbReference type="Google" id="ProtNLM"/>
    </source>
</evidence>
<name>A0A4R3ZTR5_9ACTN</name>
<evidence type="ECO:0000256" key="1">
    <source>
        <dbReference type="SAM" id="MobiDB-lite"/>
    </source>
</evidence>
<gene>
    <name evidence="2" type="ORF">EDD19_11061</name>
</gene>
<comment type="caution">
    <text evidence="2">The sequence shown here is derived from an EMBL/GenBank/DDBJ whole genome shotgun (WGS) entry which is preliminary data.</text>
</comment>
<organism evidence="2 3">
    <name type="scientific">Dietzia cinnamea</name>
    <dbReference type="NCBI Taxonomy" id="321318"/>
    <lineage>
        <taxon>Bacteria</taxon>
        <taxon>Bacillati</taxon>
        <taxon>Actinomycetota</taxon>
        <taxon>Actinomycetes</taxon>
        <taxon>Mycobacteriales</taxon>
        <taxon>Dietziaceae</taxon>
        <taxon>Dietzia</taxon>
    </lineage>
</organism>
<evidence type="ECO:0000313" key="2">
    <source>
        <dbReference type="EMBL" id="TCW23766.1"/>
    </source>
</evidence>
<dbReference type="Pfam" id="PF17252">
    <property type="entry name" value="DUF5319"/>
    <property type="match status" value="1"/>
</dbReference>
<dbReference type="Proteomes" id="UP000295805">
    <property type="component" value="Unassembled WGS sequence"/>
</dbReference>
<sequence length="148" mass="16534">MVTGTVEGVNDPLRHGMPPDPFAGDPDDPAAELAGLDPIDDGVPSGPLDADERRAIEEDLADLAEFRRLLAPIGVKGVAVQCEDCAEEHYHEWDMLRANLMQLLDDGSLLPHEPAFDPIPDDYVTWEYCRGYADAVRAMRPRRLNWRR</sequence>
<dbReference type="EMBL" id="SMCX01000010">
    <property type="protein sequence ID" value="TCW23766.1"/>
    <property type="molecule type" value="Genomic_DNA"/>
</dbReference>
<reference evidence="2 3" key="1">
    <citation type="submission" date="2019-03" db="EMBL/GenBank/DDBJ databases">
        <title>Root nodule microbial communities of legume samples collected from USA, Mexico and Botswana.</title>
        <authorList>
            <person name="Hirsch A."/>
        </authorList>
    </citation>
    <scope>NUCLEOTIDE SEQUENCE [LARGE SCALE GENOMIC DNA]</scope>
    <source>
        <strain evidence="2 3">55</strain>
    </source>
</reference>